<dbReference type="PROSITE" id="PS50939">
    <property type="entry name" value="CYTOCHROME_B561"/>
    <property type="match status" value="1"/>
</dbReference>
<evidence type="ECO:0000256" key="1">
    <source>
        <dbReference type="ARBA" id="ARBA00001970"/>
    </source>
</evidence>
<comment type="catalytic activity">
    <reaction evidence="12">
        <text>Fe(3+)(out) + L-ascorbate(in) = monodehydro-L-ascorbate radical(in) + Fe(2+)(out) + H(+)</text>
        <dbReference type="Rhea" id="RHEA:30403"/>
        <dbReference type="ChEBI" id="CHEBI:15378"/>
        <dbReference type="ChEBI" id="CHEBI:29033"/>
        <dbReference type="ChEBI" id="CHEBI:29034"/>
        <dbReference type="ChEBI" id="CHEBI:38290"/>
        <dbReference type="ChEBI" id="CHEBI:59513"/>
        <dbReference type="EC" id="7.2.1.3"/>
    </reaction>
</comment>
<feature type="transmembrane region" description="Helical" evidence="13">
    <location>
        <begin position="120"/>
        <end position="145"/>
    </location>
</feature>
<protein>
    <recommendedName>
        <fullName evidence="11">ascorbate ferrireductase (transmembrane)</fullName>
        <ecNumber evidence="11">7.2.1.3</ecNumber>
    </recommendedName>
</protein>
<dbReference type="Proteomes" id="UP000504609">
    <property type="component" value="Unplaced"/>
</dbReference>
<dbReference type="Gene3D" id="1.20.120.1770">
    <property type="match status" value="1"/>
</dbReference>
<dbReference type="AlphaFoldDB" id="A0A6J1FVA1"/>
<feature type="transmembrane region" description="Helical" evidence="13">
    <location>
        <begin position="85"/>
        <end position="108"/>
    </location>
</feature>
<evidence type="ECO:0000259" key="14">
    <source>
        <dbReference type="PROSITE" id="PS50939"/>
    </source>
</evidence>
<gene>
    <name evidence="16" type="primary">LOC111447173</name>
</gene>
<evidence type="ECO:0000256" key="5">
    <source>
        <dbReference type="ARBA" id="ARBA00022692"/>
    </source>
</evidence>
<evidence type="ECO:0000256" key="13">
    <source>
        <dbReference type="SAM" id="Phobius"/>
    </source>
</evidence>
<dbReference type="KEGG" id="cmos:111447173"/>
<dbReference type="Pfam" id="PF03188">
    <property type="entry name" value="Cytochrom_B561"/>
    <property type="match status" value="1"/>
</dbReference>
<comment type="subcellular location">
    <subcellularLocation>
        <location evidence="2">Membrane</location>
        <topology evidence="2">Multi-pass membrane protein</topology>
    </subcellularLocation>
</comment>
<dbReference type="GO" id="GO:0140571">
    <property type="term" value="F:transmembrane ascorbate ferrireductase activity"/>
    <property type="evidence" value="ECO:0007669"/>
    <property type="project" value="UniProtKB-EC"/>
</dbReference>
<dbReference type="GeneID" id="111447173"/>
<evidence type="ECO:0000256" key="7">
    <source>
        <dbReference type="ARBA" id="ARBA00022982"/>
    </source>
</evidence>
<organism evidence="15 16">
    <name type="scientific">Cucurbita moschata</name>
    <name type="common">Winter crookneck squash</name>
    <name type="synonym">Cucurbita pepo var. moschata</name>
    <dbReference type="NCBI Taxonomy" id="3662"/>
    <lineage>
        <taxon>Eukaryota</taxon>
        <taxon>Viridiplantae</taxon>
        <taxon>Streptophyta</taxon>
        <taxon>Embryophyta</taxon>
        <taxon>Tracheophyta</taxon>
        <taxon>Spermatophyta</taxon>
        <taxon>Magnoliopsida</taxon>
        <taxon>eudicotyledons</taxon>
        <taxon>Gunneridae</taxon>
        <taxon>Pentapetalae</taxon>
        <taxon>rosids</taxon>
        <taxon>fabids</taxon>
        <taxon>Cucurbitales</taxon>
        <taxon>Cucurbitaceae</taxon>
        <taxon>Cucurbiteae</taxon>
        <taxon>Cucurbita</taxon>
    </lineage>
</organism>
<dbReference type="InterPro" id="IPR006593">
    <property type="entry name" value="Cyt_b561/ferric_Rdtase_TM"/>
</dbReference>
<dbReference type="RefSeq" id="XP_022941965.1">
    <property type="nucleotide sequence ID" value="XM_023086197.1"/>
</dbReference>
<evidence type="ECO:0000256" key="6">
    <source>
        <dbReference type="ARBA" id="ARBA00022723"/>
    </source>
</evidence>
<evidence type="ECO:0000256" key="8">
    <source>
        <dbReference type="ARBA" id="ARBA00022989"/>
    </source>
</evidence>
<evidence type="ECO:0000256" key="9">
    <source>
        <dbReference type="ARBA" id="ARBA00023004"/>
    </source>
</evidence>
<keyword evidence="6" id="KW-0479">Metal-binding</keyword>
<dbReference type="PANTHER" id="PTHR10106">
    <property type="entry name" value="CYTOCHROME B561-RELATED"/>
    <property type="match status" value="1"/>
</dbReference>
<keyword evidence="15" id="KW-1185">Reference proteome</keyword>
<feature type="transmembrane region" description="Helical" evidence="13">
    <location>
        <begin position="14"/>
        <end position="34"/>
    </location>
</feature>
<dbReference type="FunFam" id="1.20.120.1770:FF:000001">
    <property type="entry name" value="Cytochrome b reductase 1"/>
    <property type="match status" value="1"/>
</dbReference>
<sequence>MAFKRNFNIMARPVTLLGHLVAISIAVLILVWILHFREGVAFKSDNKLKILNLHVLLMVIGLILFGGQAIMAYKSIPAKKYWRKVVHLGLHAIALAAAIFGICMSFKFHHDIQLTNLVSLHSWFGLITVCLYGLQWVVGFFTYFFPGAESRRRASLMPWHVYFGIFVFLMATCTAELGLLQSLDTWFLLGHTQENLIINFTGLLIFLYAATVVLTVILPPLY</sequence>
<evidence type="ECO:0000256" key="3">
    <source>
        <dbReference type="ARBA" id="ARBA00022448"/>
    </source>
</evidence>
<evidence type="ECO:0000256" key="2">
    <source>
        <dbReference type="ARBA" id="ARBA00004141"/>
    </source>
</evidence>
<evidence type="ECO:0000256" key="12">
    <source>
        <dbReference type="ARBA" id="ARBA00051575"/>
    </source>
</evidence>
<proteinExistence type="predicted"/>
<keyword evidence="5 13" id="KW-0812">Transmembrane</keyword>
<keyword evidence="10 13" id="KW-0472">Membrane</keyword>
<dbReference type="GO" id="GO:0016020">
    <property type="term" value="C:membrane"/>
    <property type="evidence" value="ECO:0007669"/>
    <property type="project" value="UniProtKB-SubCell"/>
</dbReference>
<keyword evidence="4" id="KW-0349">Heme</keyword>
<keyword evidence="7" id="KW-0249">Electron transport</keyword>
<comment type="cofactor">
    <cofactor evidence="1">
        <name>heme b</name>
        <dbReference type="ChEBI" id="CHEBI:60344"/>
    </cofactor>
</comment>
<evidence type="ECO:0000313" key="15">
    <source>
        <dbReference type="Proteomes" id="UP000504609"/>
    </source>
</evidence>
<accession>A0A6J1FVA1</accession>
<feature type="transmembrane region" description="Helical" evidence="13">
    <location>
        <begin position="54"/>
        <end position="73"/>
    </location>
</feature>
<reference evidence="16" key="1">
    <citation type="submission" date="2025-08" db="UniProtKB">
        <authorList>
            <consortium name="RefSeq"/>
        </authorList>
    </citation>
    <scope>IDENTIFICATION</scope>
    <source>
        <tissue evidence="16">Young leaves</tissue>
    </source>
</reference>
<dbReference type="PANTHER" id="PTHR10106:SF43">
    <property type="entry name" value="CYTOCHROME B561 FAMILY PROTEIN, EXPRESSED"/>
    <property type="match status" value="1"/>
</dbReference>
<dbReference type="GO" id="GO:0046872">
    <property type="term" value="F:metal ion binding"/>
    <property type="evidence" value="ECO:0007669"/>
    <property type="project" value="UniProtKB-KW"/>
</dbReference>
<feature type="domain" description="Cytochrome b561" evidence="14">
    <location>
        <begin position="17"/>
        <end position="217"/>
    </location>
</feature>
<keyword evidence="8 13" id="KW-1133">Transmembrane helix</keyword>
<evidence type="ECO:0000313" key="16">
    <source>
        <dbReference type="RefSeq" id="XP_022941965.1"/>
    </source>
</evidence>
<evidence type="ECO:0000256" key="4">
    <source>
        <dbReference type="ARBA" id="ARBA00022617"/>
    </source>
</evidence>
<feature type="transmembrane region" description="Helical" evidence="13">
    <location>
        <begin position="197"/>
        <end position="218"/>
    </location>
</feature>
<dbReference type="InterPro" id="IPR043205">
    <property type="entry name" value="CYB561/CYBRD1-like"/>
</dbReference>
<evidence type="ECO:0000256" key="10">
    <source>
        <dbReference type="ARBA" id="ARBA00023136"/>
    </source>
</evidence>
<name>A0A6J1FVA1_CUCMO</name>
<evidence type="ECO:0000256" key="11">
    <source>
        <dbReference type="ARBA" id="ARBA00024225"/>
    </source>
</evidence>
<keyword evidence="3" id="KW-0813">Transport</keyword>
<keyword evidence="9" id="KW-0408">Iron</keyword>
<dbReference type="EC" id="7.2.1.3" evidence="11"/>
<feature type="transmembrane region" description="Helical" evidence="13">
    <location>
        <begin position="157"/>
        <end position="177"/>
    </location>
</feature>
<dbReference type="SMART" id="SM00665">
    <property type="entry name" value="B561"/>
    <property type="match status" value="1"/>
</dbReference>